<dbReference type="InterPro" id="IPR043502">
    <property type="entry name" value="DNA/RNA_pol_sf"/>
</dbReference>
<dbReference type="Pfam" id="PF13966">
    <property type="entry name" value="zf-RVT"/>
    <property type="match status" value="1"/>
</dbReference>
<dbReference type="PROSITE" id="PS50878">
    <property type="entry name" value="RT_POL"/>
    <property type="match status" value="1"/>
</dbReference>
<accession>A0A061AHY2</accession>
<dbReference type="AlphaFoldDB" id="A0A061AHY2"/>
<evidence type="ECO:0000313" key="2">
    <source>
        <dbReference type="EMBL" id="CDR36739.1"/>
    </source>
</evidence>
<evidence type="ECO:0000259" key="1">
    <source>
        <dbReference type="PROSITE" id="PS50878"/>
    </source>
</evidence>
<feature type="domain" description="Reverse transcriptase" evidence="1">
    <location>
        <begin position="324"/>
        <end position="609"/>
    </location>
</feature>
<organism evidence="2">
    <name type="scientific">Rhodotorula toruloides</name>
    <name type="common">Yeast</name>
    <name type="synonym">Rhodosporidium toruloides</name>
    <dbReference type="NCBI Taxonomy" id="5286"/>
    <lineage>
        <taxon>Eukaryota</taxon>
        <taxon>Fungi</taxon>
        <taxon>Dikarya</taxon>
        <taxon>Basidiomycota</taxon>
        <taxon>Pucciniomycotina</taxon>
        <taxon>Microbotryomycetes</taxon>
        <taxon>Sporidiobolales</taxon>
        <taxon>Sporidiobolaceae</taxon>
        <taxon>Rhodotorula</taxon>
    </lineage>
</organism>
<dbReference type="SUPFAM" id="SSF56219">
    <property type="entry name" value="DNase I-like"/>
    <property type="match status" value="1"/>
</dbReference>
<dbReference type="OrthoDB" id="2205812at2759"/>
<dbReference type="InterPro" id="IPR000477">
    <property type="entry name" value="RT_dom"/>
</dbReference>
<dbReference type="InterPro" id="IPR036691">
    <property type="entry name" value="Endo/exonu/phosph_ase_sf"/>
</dbReference>
<protein>
    <submittedName>
        <fullName evidence="2">RHTO0S02e06238g1_1</fullName>
    </submittedName>
</protein>
<dbReference type="Pfam" id="PF00078">
    <property type="entry name" value="RVT_1"/>
    <property type="match status" value="1"/>
</dbReference>
<dbReference type="SUPFAM" id="SSF56672">
    <property type="entry name" value="DNA/RNA polymerases"/>
    <property type="match status" value="1"/>
</dbReference>
<dbReference type="CDD" id="cd01650">
    <property type="entry name" value="RT_nLTR_like"/>
    <property type="match status" value="1"/>
</dbReference>
<gene>
    <name evidence="2" type="ORF">RHTO0S_02e06238g</name>
</gene>
<dbReference type="InterPro" id="IPR026960">
    <property type="entry name" value="RVT-Znf"/>
</dbReference>
<proteinExistence type="predicted"/>
<dbReference type="Gene3D" id="3.60.10.10">
    <property type="entry name" value="Endonuclease/exonuclease/phosphatase"/>
    <property type="match status" value="1"/>
</dbReference>
<dbReference type="PANTHER" id="PTHR19446">
    <property type="entry name" value="REVERSE TRANSCRIPTASES"/>
    <property type="match status" value="1"/>
</dbReference>
<sequence>MHGKVVSWSRIDHILVDERLASSLRDAFVRYDAPASDHRPVFALLTLHAPIDSLATLPSTSTSISRLPPALFSDPTFSSALSLHLNLSVLPRLSTLSPSARWEAKKKEIVSFAGQHARRRAAERRQVRFEAEGVLQSLEAKGSLSPQEQLDYATSQGRLTALEDDRKRTLSLRAHLPLVDGVAAETRALETRLQSRQTASTFPSVQLDDGSSTLDIDSALGQVDRHFARIFSSDAFDLQVVQQAQDVLLAPVRQSRSDSDPRLGRRWPEGQAARLGDAITVDEVRAAILSAPHSSSPGPSGLPYEFYQQNIDLLAQDLADAFNCVWDDGALPPSLSLAYVRLLIKRKPGLDPAAFASYRPISLRDADYRILGRVLVKRLNPLLPLAIPLSQVGFVPGRRSADAGRHLQLLVDELARLDLPKAVLLSLDQEKAYDRVSHDWIFATYEAFGAPARFIRLLRTIYDGSSLRARYNINGFLSPGVRLRTGLPQGDPLSCASWILTFQPFLDALLLRQVALTLPRPLSPSISTTLAFADDAILACGAIMDALPRLEALAQDWRLASNGRLNTSKTEVLAIGSLARHDPDVPLNIKASLKYMGNEGFATWAGFAIAPGGPPDSYYALLLNKIQRRTQAASGCYASLRTRAVYANTHLLSPSLHSLAYWPAPPSFLNSLASLLLDFVWGGASHHHAVKKDTVFLPVAQGGLGLLNPLDLDCANSLAFLDSIYTATPSLYLDLALASRDRTLSPRQPDSSSPSSSSSAWTPWTVFRTSKTSTKNRLWSRTLAALRSSPFVVSLYRLGPAPTASLLSLPPSLFCSAGSLTKIRTIAQLYDHHRVSNNCPPGLYTRYLPTSPPRFSSGLLAARHDWLLFVAAHPLLRYYLPLADLAGFPAPLPTPQDPPPTAFSFLGLPHGFSASAARRALVARRSVVTPHARLEPHIPQAIPEATTTRLWRWLRRRPATPREADTHWRILQGAVTTRRRQFKMGLAPDDRCVFCGLSESLTHALFDCAFSSSYWTALVFLLAHNISDYMKTTTLAPDELLLGLPTLTAVTDASSLPLLRAIVAVGLQTLVDARWARIRPTNPTQTSPSAGTLASRAFSAIAVRLE</sequence>
<reference evidence="2" key="1">
    <citation type="journal article" date="2014" name="Genome Announc.">
        <title>Draft genome sequence of Rhodosporidium toruloides CECT1137, an oleaginous yeast of biotechnological interest.</title>
        <authorList>
            <person name="Morin N."/>
            <person name="Calcas X."/>
            <person name="Devillers H."/>
            <person name="Durrens P."/>
            <person name="Sherman D.J."/>
            <person name="Nicaud J.-M."/>
            <person name="Neuveglise C."/>
        </authorList>
    </citation>
    <scope>NUCLEOTIDE SEQUENCE</scope>
    <source>
        <strain evidence="2">CECT1137</strain>
    </source>
</reference>
<dbReference type="EMBL" id="LK052937">
    <property type="protein sequence ID" value="CDR36739.1"/>
    <property type="molecule type" value="Genomic_DNA"/>
</dbReference>
<name>A0A061AHY2_RHOTO</name>